<dbReference type="Pfam" id="PF04191">
    <property type="entry name" value="PEMT"/>
    <property type="match status" value="1"/>
</dbReference>
<reference evidence="6 7" key="1">
    <citation type="submission" date="2012-04" db="EMBL/GenBank/DDBJ databases">
        <authorList>
            <person name="Durkin A.S."/>
            <person name="McCorrison J."/>
            <person name="Torralba M."/>
            <person name="Gillis M."/>
            <person name="Methe B."/>
            <person name="Sutton G."/>
            <person name="Nelson K.E."/>
        </authorList>
    </citation>
    <scope>NUCLEOTIDE SEQUENCE [LARGE SCALE GENOMIC DNA]</scope>
    <source>
        <strain evidence="6 7">HK2019</strain>
    </source>
</reference>
<evidence type="ECO:0000256" key="2">
    <source>
        <dbReference type="ARBA" id="ARBA00022692"/>
    </source>
</evidence>
<organism evidence="6 7">
    <name type="scientific">Haemophilus parainfluenzae HK2019</name>
    <dbReference type="NCBI Taxonomy" id="1095746"/>
    <lineage>
        <taxon>Bacteria</taxon>
        <taxon>Pseudomonadati</taxon>
        <taxon>Pseudomonadota</taxon>
        <taxon>Gammaproteobacteria</taxon>
        <taxon>Pasteurellales</taxon>
        <taxon>Pasteurellaceae</taxon>
        <taxon>Haemophilus</taxon>
    </lineage>
</organism>
<keyword evidence="6" id="KW-0489">Methyltransferase</keyword>
<proteinExistence type="predicted"/>
<keyword evidence="3 5" id="KW-1133">Transmembrane helix</keyword>
<evidence type="ECO:0000256" key="4">
    <source>
        <dbReference type="ARBA" id="ARBA00023136"/>
    </source>
</evidence>
<dbReference type="PANTHER" id="PTHR12714:SF24">
    <property type="entry name" value="SLR1182 PROTEIN"/>
    <property type="match status" value="1"/>
</dbReference>
<evidence type="ECO:0000313" key="6">
    <source>
        <dbReference type="EMBL" id="EIJ29179.1"/>
    </source>
</evidence>
<feature type="transmembrane region" description="Helical" evidence="5">
    <location>
        <begin position="40"/>
        <end position="63"/>
    </location>
</feature>
<feature type="transmembrane region" description="Helical" evidence="5">
    <location>
        <begin position="97"/>
        <end position="127"/>
    </location>
</feature>
<evidence type="ECO:0000313" key="7">
    <source>
        <dbReference type="Proteomes" id="UP000003778"/>
    </source>
</evidence>
<protein>
    <submittedName>
        <fullName evidence="6">Phospholipid methyltransferase</fullName>
    </submittedName>
</protein>
<keyword evidence="6" id="KW-0808">Transferase</keyword>
<dbReference type="GO" id="GO:0032259">
    <property type="term" value="P:methylation"/>
    <property type="evidence" value="ECO:0007669"/>
    <property type="project" value="UniProtKB-KW"/>
</dbReference>
<dbReference type="Proteomes" id="UP000003778">
    <property type="component" value="Unassembled WGS sequence"/>
</dbReference>
<dbReference type="PANTHER" id="PTHR12714">
    <property type="entry name" value="PROTEIN-S ISOPRENYLCYSTEINE O-METHYLTRANSFERASE"/>
    <property type="match status" value="1"/>
</dbReference>
<gene>
    <name evidence="6" type="ORF">HMPREF1119_1417</name>
</gene>
<keyword evidence="4 5" id="KW-0472">Membrane</keyword>
<sequence>MLGLFYWIFELMIQKPLVPPPIIFIGCALIMAYLPNPYLLSTIVLIAYLMVLVSSVIAFFSLWEFYKSKANINPIHLEKSNAFVTNGIYRFSRNPMYLSLVGLLVAWAVYLQSAVSFLGVFLFIYLITQWQIKPEEYWLEKKFGESYLAYKKKVRRWI</sequence>
<keyword evidence="2 5" id="KW-0812">Transmembrane</keyword>
<evidence type="ECO:0000256" key="1">
    <source>
        <dbReference type="ARBA" id="ARBA00004127"/>
    </source>
</evidence>
<accession>A0ABP2NVI3</accession>
<feature type="transmembrane region" description="Helical" evidence="5">
    <location>
        <begin position="17"/>
        <end position="34"/>
    </location>
</feature>
<evidence type="ECO:0000256" key="3">
    <source>
        <dbReference type="ARBA" id="ARBA00022989"/>
    </source>
</evidence>
<name>A0ABP2NVI3_HAEPA</name>
<comment type="caution">
    <text evidence="6">The sequence shown here is derived from an EMBL/GenBank/DDBJ whole genome shotgun (WGS) entry which is preliminary data.</text>
</comment>
<dbReference type="EMBL" id="AJTC01000037">
    <property type="protein sequence ID" value="EIJ29179.1"/>
    <property type="molecule type" value="Genomic_DNA"/>
</dbReference>
<comment type="subcellular location">
    <subcellularLocation>
        <location evidence="1">Endomembrane system</location>
        <topology evidence="1">Multi-pass membrane protein</topology>
    </subcellularLocation>
</comment>
<dbReference type="Gene3D" id="1.20.120.1630">
    <property type="match status" value="1"/>
</dbReference>
<dbReference type="GO" id="GO:0008168">
    <property type="term" value="F:methyltransferase activity"/>
    <property type="evidence" value="ECO:0007669"/>
    <property type="project" value="UniProtKB-KW"/>
</dbReference>
<dbReference type="InterPro" id="IPR007318">
    <property type="entry name" value="Phopholipid_MeTrfase"/>
</dbReference>
<evidence type="ECO:0000256" key="5">
    <source>
        <dbReference type="SAM" id="Phobius"/>
    </source>
</evidence>
<keyword evidence="7" id="KW-1185">Reference proteome</keyword>